<reference evidence="2" key="1">
    <citation type="submission" date="2021-01" db="EMBL/GenBank/DDBJ databases">
        <authorList>
            <person name="Corre E."/>
            <person name="Pelletier E."/>
            <person name="Niang G."/>
            <person name="Scheremetjew M."/>
            <person name="Finn R."/>
            <person name="Kale V."/>
            <person name="Holt S."/>
            <person name="Cochrane G."/>
            <person name="Meng A."/>
            <person name="Brown T."/>
            <person name="Cohen L."/>
        </authorList>
    </citation>
    <scope>NUCLEOTIDE SEQUENCE</scope>
    <source>
        <strain evidence="2">Ms1</strain>
    </source>
</reference>
<dbReference type="InterPro" id="IPR011042">
    <property type="entry name" value="6-blade_b-propeller_TolB-like"/>
</dbReference>
<sequence length="310" mass="32201">MPTSRAAAAVAAATLVAVAAVATADKLYFASHEGYDVGYFDPSGDPPTAVAYLDLLKLKKADLPTGVAVDAAAGKVFWGNDDPNAASSGISSGDLGNLASSIKTIVDWSSGAVKDPEGMDLDKVNKIVYYADQGKRAIYSVPYAGGTPTVVHQFGGSSAPFDVAVDHDMGGGTLGVFAAVPGVTDGHFSSNGQIVLIVGGRLTPLVSSMAYPYAVCLHRAKKLLFYVSGEKGAGAFCFHYGARGTPGCPKSSWSVPRYVMDCEVDEAAGHIYYTMPANSTAGSIFRTALDGTDHVELQSTLNKPFRLSLA</sequence>
<evidence type="ECO:0000256" key="1">
    <source>
        <dbReference type="SAM" id="SignalP"/>
    </source>
</evidence>
<proteinExistence type="predicted"/>
<protein>
    <submittedName>
        <fullName evidence="2">Uncharacterized protein</fullName>
    </submittedName>
</protein>
<dbReference type="SUPFAM" id="SSF101898">
    <property type="entry name" value="NHL repeat"/>
    <property type="match status" value="1"/>
</dbReference>
<name>A0A7S1GB28_9STRA</name>
<feature type="signal peptide" evidence="1">
    <location>
        <begin position="1"/>
        <end position="24"/>
    </location>
</feature>
<feature type="chain" id="PRO_5030923820" evidence="1">
    <location>
        <begin position="25"/>
        <end position="310"/>
    </location>
</feature>
<dbReference type="AlphaFoldDB" id="A0A7S1GB28"/>
<keyword evidence="1" id="KW-0732">Signal</keyword>
<dbReference type="SUPFAM" id="SSF63825">
    <property type="entry name" value="YWTD domain"/>
    <property type="match status" value="1"/>
</dbReference>
<dbReference type="Gene3D" id="2.120.10.30">
    <property type="entry name" value="TolB, C-terminal domain"/>
    <property type="match status" value="1"/>
</dbReference>
<dbReference type="EMBL" id="HBFS01019656">
    <property type="protein sequence ID" value="CAD8919928.1"/>
    <property type="molecule type" value="Transcribed_RNA"/>
</dbReference>
<accession>A0A7S1GB28</accession>
<gene>
    <name evidence="2" type="ORF">BSP0115_LOCUS13190</name>
</gene>
<evidence type="ECO:0000313" key="2">
    <source>
        <dbReference type="EMBL" id="CAD8919928.1"/>
    </source>
</evidence>
<organism evidence="2">
    <name type="scientific">Bicosoecida sp. CB-2014</name>
    <dbReference type="NCBI Taxonomy" id="1486930"/>
    <lineage>
        <taxon>Eukaryota</taxon>
        <taxon>Sar</taxon>
        <taxon>Stramenopiles</taxon>
        <taxon>Bigyra</taxon>
        <taxon>Opalozoa</taxon>
        <taxon>Bicosoecida</taxon>
    </lineage>
</organism>